<proteinExistence type="predicted"/>
<organism evidence="2 3">
    <name type="scientific">Volvox reticuliferus</name>
    <dbReference type="NCBI Taxonomy" id="1737510"/>
    <lineage>
        <taxon>Eukaryota</taxon>
        <taxon>Viridiplantae</taxon>
        <taxon>Chlorophyta</taxon>
        <taxon>core chlorophytes</taxon>
        <taxon>Chlorophyceae</taxon>
        <taxon>CS clade</taxon>
        <taxon>Chlamydomonadales</taxon>
        <taxon>Volvocaceae</taxon>
        <taxon>Volvox</taxon>
    </lineage>
</organism>
<gene>
    <name evidence="1" type="ORF">Vretifemale_11393</name>
    <name evidence="2" type="ORF">Vretimale_11847</name>
</gene>
<evidence type="ECO:0000313" key="3">
    <source>
        <dbReference type="Proteomes" id="UP000722791"/>
    </source>
</evidence>
<accession>A0A8J4GIH3</accession>
<protein>
    <submittedName>
        <fullName evidence="2">Uncharacterized protein</fullName>
    </submittedName>
</protein>
<dbReference type="EMBL" id="BNCQ01000025">
    <property type="protein sequence ID" value="GIM07772.1"/>
    <property type="molecule type" value="Genomic_DNA"/>
</dbReference>
<dbReference type="AlphaFoldDB" id="A0A8J4GIH3"/>
<dbReference type="EMBL" id="BNCP01000024">
    <property type="protein sequence ID" value="GIL82395.1"/>
    <property type="molecule type" value="Genomic_DNA"/>
</dbReference>
<reference evidence="2" key="1">
    <citation type="journal article" date="2021" name="Proc. Natl. Acad. Sci. U.S.A.">
        <title>Three genomes in the algal genus Volvox reveal the fate of a haploid sex-determining region after a transition to homothallism.</title>
        <authorList>
            <person name="Yamamoto K."/>
            <person name="Hamaji T."/>
            <person name="Kawai-Toyooka H."/>
            <person name="Matsuzaki R."/>
            <person name="Takahashi F."/>
            <person name="Nishimura Y."/>
            <person name="Kawachi M."/>
            <person name="Noguchi H."/>
            <person name="Minakuchi Y."/>
            <person name="Umen J.G."/>
            <person name="Toyoda A."/>
            <person name="Nozaki H."/>
        </authorList>
    </citation>
    <scope>NUCLEOTIDE SEQUENCE</scope>
    <source>
        <strain evidence="2">NIES-3785</strain>
        <strain evidence="1">NIES-3786</strain>
    </source>
</reference>
<evidence type="ECO:0000313" key="1">
    <source>
        <dbReference type="EMBL" id="GIL82395.1"/>
    </source>
</evidence>
<evidence type="ECO:0000313" key="2">
    <source>
        <dbReference type="EMBL" id="GIM07772.1"/>
    </source>
</evidence>
<evidence type="ECO:0000313" key="4">
    <source>
        <dbReference type="Proteomes" id="UP000747110"/>
    </source>
</evidence>
<keyword evidence="4" id="KW-1185">Reference proteome</keyword>
<sequence>MRTGLRIAGAVSELIPAAQAPLVTVAAVWLLENVPHSCVCERRRAPYCTAAGELGRPAAVASRLNGASPGNDGRMQPAAIAATVAAALAAAAASSLHPLLRLLLAAAEDPSPYAKGNPRGLE</sequence>
<name>A0A8J4GIH3_9CHLO</name>
<comment type="caution">
    <text evidence="2">The sequence shown here is derived from an EMBL/GenBank/DDBJ whole genome shotgun (WGS) entry which is preliminary data.</text>
</comment>
<dbReference type="Proteomes" id="UP000747110">
    <property type="component" value="Unassembled WGS sequence"/>
</dbReference>
<dbReference type="Proteomes" id="UP000722791">
    <property type="component" value="Unassembled WGS sequence"/>
</dbReference>